<accession>A0ABD1F2L3</accession>
<feature type="disulfide bond" evidence="3">
    <location>
        <begin position="305"/>
        <end position="343"/>
    </location>
</feature>
<name>A0ABD1F2L3_HYPHA</name>
<comment type="caution">
    <text evidence="7">The sequence shown here is derived from an EMBL/GenBank/DDBJ whole genome shotgun (WGS) entry which is preliminary data.</text>
</comment>
<keyword evidence="4" id="KW-0064">Aspartyl protease</keyword>
<feature type="signal peptide" evidence="5">
    <location>
        <begin position="1"/>
        <end position="18"/>
    </location>
</feature>
<evidence type="ECO:0000256" key="5">
    <source>
        <dbReference type="SAM" id="SignalP"/>
    </source>
</evidence>
<evidence type="ECO:0000256" key="4">
    <source>
        <dbReference type="RuleBase" id="RU000454"/>
    </source>
</evidence>
<dbReference type="InterPro" id="IPR001969">
    <property type="entry name" value="Aspartic_peptidase_AS"/>
</dbReference>
<dbReference type="Proteomes" id="UP001566132">
    <property type="component" value="Unassembled WGS sequence"/>
</dbReference>
<gene>
    <name evidence="7" type="ORF">ABEB36_005816</name>
</gene>
<dbReference type="FunFam" id="2.40.70.10:FF:000036">
    <property type="entry name" value="Vacuolar aspartic protease"/>
    <property type="match status" value="1"/>
</dbReference>
<evidence type="ECO:0000259" key="6">
    <source>
        <dbReference type="PROSITE" id="PS51767"/>
    </source>
</evidence>
<dbReference type="FunFam" id="2.40.70.10:FF:000044">
    <property type="entry name" value="Lysosomal aspartic protease"/>
    <property type="match status" value="1"/>
</dbReference>
<evidence type="ECO:0000256" key="2">
    <source>
        <dbReference type="PIRSR" id="PIRSR601461-1"/>
    </source>
</evidence>
<dbReference type="PROSITE" id="PS00141">
    <property type="entry name" value="ASP_PROTEASE"/>
    <property type="match status" value="2"/>
</dbReference>
<evidence type="ECO:0000313" key="7">
    <source>
        <dbReference type="EMBL" id="KAL1506452.1"/>
    </source>
</evidence>
<dbReference type="PANTHER" id="PTHR47966:SF51">
    <property type="entry name" value="BETA-SITE APP-CLEAVING ENZYME, ISOFORM A-RELATED"/>
    <property type="match status" value="1"/>
</dbReference>
<dbReference type="EMBL" id="JBDJPC010000004">
    <property type="protein sequence ID" value="KAL1506452.1"/>
    <property type="molecule type" value="Genomic_DNA"/>
</dbReference>
<feature type="disulfide bond" evidence="3">
    <location>
        <begin position="262"/>
        <end position="266"/>
    </location>
</feature>
<sequence length="389" mass="42038">MSTLRTLLVLALIVAINCQSLLRVPLKKGETPRRSLKKLGGHARDLKLRYTSAVPEPLTNYMDAQYYGEITIGTPAQTFNVIFDTGSSNLWVPSSECSLLSVACWIHQKYDSKKSSTYVKNGTEFDIEYGSGSLSGFLSTDSIGIGSITIKNQTFAEATNEPGLAFVAGQFDGILGLGFPTISVDGVVPVFYNMIDQKLVDEPVFSFYLNRDENGDVGGELVFGGSDPQYYEGNLTYVSVDREAYWQFKVDGISIGIVESFCSGGCEAIADTGTSLITGPSTEIKALNKAIGAVELVAGEYTIDCDKIPTLPTIDFTIGGKNFSLEGKDYVWEVDSGFGVVECISGFMELDVAAPAGPFWILGDVFIGKFYTEFDVGNSRVGFAPSKNT</sequence>
<comment type="similarity">
    <text evidence="1 4">Belongs to the peptidase A1 family.</text>
</comment>
<keyword evidence="4" id="KW-0645">Protease</keyword>
<proteinExistence type="inferred from homology"/>
<evidence type="ECO:0000256" key="1">
    <source>
        <dbReference type="ARBA" id="ARBA00007447"/>
    </source>
</evidence>
<dbReference type="GO" id="GO:0006508">
    <property type="term" value="P:proteolysis"/>
    <property type="evidence" value="ECO:0007669"/>
    <property type="project" value="UniProtKB-KW"/>
</dbReference>
<dbReference type="AlphaFoldDB" id="A0ABD1F2L3"/>
<feature type="active site" evidence="2">
    <location>
        <position position="84"/>
    </location>
</feature>
<keyword evidence="4" id="KW-0378">Hydrolase</keyword>
<keyword evidence="5" id="KW-0732">Signal</keyword>
<dbReference type="GO" id="GO:0004190">
    <property type="term" value="F:aspartic-type endopeptidase activity"/>
    <property type="evidence" value="ECO:0007669"/>
    <property type="project" value="UniProtKB-KW"/>
</dbReference>
<feature type="chain" id="PRO_5044848267" description="Peptidase A1 domain-containing protein" evidence="5">
    <location>
        <begin position="19"/>
        <end position="389"/>
    </location>
</feature>
<protein>
    <recommendedName>
        <fullName evidence="6">Peptidase A1 domain-containing protein</fullName>
    </recommendedName>
</protein>
<keyword evidence="8" id="KW-1185">Reference proteome</keyword>
<dbReference type="PRINTS" id="PR00792">
    <property type="entry name" value="PEPSIN"/>
</dbReference>
<dbReference type="SUPFAM" id="SSF50630">
    <property type="entry name" value="Acid proteases"/>
    <property type="match status" value="1"/>
</dbReference>
<keyword evidence="3" id="KW-1015">Disulfide bond</keyword>
<organism evidence="7 8">
    <name type="scientific">Hypothenemus hampei</name>
    <name type="common">Coffee berry borer</name>
    <dbReference type="NCBI Taxonomy" id="57062"/>
    <lineage>
        <taxon>Eukaryota</taxon>
        <taxon>Metazoa</taxon>
        <taxon>Ecdysozoa</taxon>
        <taxon>Arthropoda</taxon>
        <taxon>Hexapoda</taxon>
        <taxon>Insecta</taxon>
        <taxon>Pterygota</taxon>
        <taxon>Neoptera</taxon>
        <taxon>Endopterygota</taxon>
        <taxon>Coleoptera</taxon>
        <taxon>Polyphaga</taxon>
        <taxon>Cucujiformia</taxon>
        <taxon>Curculionidae</taxon>
        <taxon>Scolytinae</taxon>
        <taxon>Hypothenemus</taxon>
    </lineage>
</organism>
<dbReference type="Pfam" id="PF00026">
    <property type="entry name" value="Asp"/>
    <property type="match status" value="1"/>
</dbReference>
<dbReference type="Gene3D" id="2.40.70.10">
    <property type="entry name" value="Acid Proteases"/>
    <property type="match status" value="2"/>
</dbReference>
<dbReference type="InterPro" id="IPR033121">
    <property type="entry name" value="PEPTIDASE_A1"/>
</dbReference>
<reference evidence="7 8" key="1">
    <citation type="submission" date="2024-05" db="EMBL/GenBank/DDBJ databases">
        <title>Genetic variation in Jamaican populations of the coffee berry borer (Hypothenemus hampei).</title>
        <authorList>
            <person name="Errbii M."/>
            <person name="Myrie A."/>
        </authorList>
    </citation>
    <scope>NUCLEOTIDE SEQUENCE [LARGE SCALE GENOMIC DNA]</scope>
    <source>
        <strain evidence="7">JA-Hopewell-2020-01-JO</strain>
        <tissue evidence="7">Whole body</tissue>
    </source>
</reference>
<feature type="domain" description="Peptidase A1" evidence="6">
    <location>
        <begin position="66"/>
        <end position="384"/>
    </location>
</feature>
<dbReference type="InterPro" id="IPR021109">
    <property type="entry name" value="Peptidase_aspartic_dom_sf"/>
</dbReference>
<dbReference type="InterPro" id="IPR001461">
    <property type="entry name" value="Aspartic_peptidase_A1"/>
</dbReference>
<evidence type="ECO:0000313" key="8">
    <source>
        <dbReference type="Proteomes" id="UP001566132"/>
    </source>
</evidence>
<dbReference type="PROSITE" id="PS51767">
    <property type="entry name" value="PEPTIDASE_A1"/>
    <property type="match status" value="1"/>
</dbReference>
<evidence type="ECO:0000256" key="3">
    <source>
        <dbReference type="PIRSR" id="PIRSR601461-2"/>
    </source>
</evidence>
<feature type="active site" evidence="2">
    <location>
        <position position="271"/>
    </location>
</feature>
<feature type="disulfide bond" evidence="3">
    <location>
        <begin position="97"/>
        <end position="104"/>
    </location>
</feature>
<dbReference type="PANTHER" id="PTHR47966">
    <property type="entry name" value="BETA-SITE APP-CLEAVING ENZYME, ISOFORM A-RELATED"/>
    <property type="match status" value="1"/>
</dbReference>